<dbReference type="PANTHER" id="PTHR43649">
    <property type="entry name" value="ARABINOSE-BINDING PROTEIN-RELATED"/>
    <property type="match status" value="1"/>
</dbReference>
<dbReference type="AlphaFoldDB" id="A0A6L5GBT5"/>
<keyword evidence="3" id="KW-1185">Reference proteome</keyword>
<dbReference type="SUPFAM" id="SSF53850">
    <property type="entry name" value="Periplasmic binding protein-like II"/>
    <property type="match status" value="1"/>
</dbReference>
<reference evidence="2 3" key="1">
    <citation type="submission" date="2019-10" db="EMBL/GenBank/DDBJ databases">
        <title>Glycomyces albidus sp. nov., a novel actinomycete isolated from rhizosphere soil of wheat (Triticum aestivum L.).</title>
        <authorList>
            <person name="Qian L."/>
        </authorList>
    </citation>
    <scope>NUCLEOTIDE SEQUENCE [LARGE SCALE GENOMIC DNA]</scope>
    <source>
        <strain evidence="2 3">NEAU-7082</strain>
    </source>
</reference>
<evidence type="ECO:0000256" key="1">
    <source>
        <dbReference type="SAM" id="SignalP"/>
    </source>
</evidence>
<feature type="chain" id="PRO_5038689662" evidence="1">
    <location>
        <begin position="28"/>
        <end position="431"/>
    </location>
</feature>
<dbReference type="InterPro" id="IPR006059">
    <property type="entry name" value="SBP"/>
</dbReference>
<dbReference type="RefSeq" id="WP_153026193.1">
    <property type="nucleotide sequence ID" value="NZ_WIAO01000019.1"/>
</dbReference>
<dbReference type="InterPro" id="IPR050490">
    <property type="entry name" value="Bact_solute-bd_prot1"/>
</dbReference>
<dbReference type="InterPro" id="IPR006311">
    <property type="entry name" value="TAT_signal"/>
</dbReference>
<protein>
    <submittedName>
        <fullName evidence="2">Extracellular solute-binding protein</fullName>
    </submittedName>
</protein>
<gene>
    <name evidence="2" type="ORF">GFD30_15935</name>
</gene>
<dbReference type="PROSITE" id="PS51257">
    <property type="entry name" value="PROKAR_LIPOPROTEIN"/>
    <property type="match status" value="1"/>
</dbReference>
<dbReference type="EMBL" id="WIAO01000019">
    <property type="protein sequence ID" value="MQM27051.1"/>
    <property type="molecule type" value="Genomic_DNA"/>
</dbReference>
<dbReference type="PANTHER" id="PTHR43649:SF30">
    <property type="entry name" value="ABC TRANSPORTER SUBSTRATE-BINDING PROTEIN"/>
    <property type="match status" value="1"/>
</dbReference>
<organism evidence="2 3">
    <name type="scientific">Glycomyces albidus</name>
    <dbReference type="NCBI Taxonomy" id="2656774"/>
    <lineage>
        <taxon>Bacteria</taxon>
        <taxon>Bacillati</taxon>
        <taxon>Actinomycetota</taxon>
        <taxon>Actinomycetes</taxon>
        <taxon>Glycomycetales</taxon>
        <taxon>Glycomycetaceae</taxon>
        <taxon>Glycomyces</taxon>
    </lineage>
</organism>
<dbReference type="PROSITE" id="PS51318">
    <property type="entry name" value="TAT"/>
    <property type="match status" value="1"/>
</dbReference>
<name>A0A6L5GBT5_9ACTN</name>
<dbReference type="Pfam" id="PF01547">
    <property type="entry name" value="SBP_bac_1"/>
    <property type="match status" value="1"/>
</dbReference>
<sequence length="431" mass="46645">MISHPYRLRRRSLLAGATGAAALAAAAACGDDGPAGTADDPIEISFEWWGDEARAEVTQQAVDLFQEKNEGIKVRTNFADFPTYWDSMTTRMAAKDLPDVLNMDYSRLLQFGSNGLLMPLEGLVDTSDFLDGFLDTGHVNGELVAVPIAGNTLGLIYRSDWYEAAGVTLQPGYTWADYQNAIRTVTGTLPEGKWGGGDFAGQYHFMELWLRQQGGSFYTEDGKALNFDKAKLVEWWTLNADLQAEGAVPPIDVSSQWAPENGFVLDTIGADPGWDNFLAWYAPTVAENGGTLALAAPPSLDPANLGLYLKPSMQLCISATTEYPEESGKLIDFLLTDPEAIAILGTSRGIPATNVGRENVEIDEVSQAVLDYEASVEQYLTAPPPPPPAATGSIEVKFGEIYQQVQYGELTAAEAVDTFFTEAETLLAAEQ</sequence>
<evidence type="ECO:0000313" key="3">
    <source>
        <dbReference type="Proteomes" id="UP000477750"/>
    </source>
</evidence>
<proteinExistence type="predicted"/>
<dbReference type="Proteomes" id="UP000477750">
    <property type="component" value="Unassembled WGS sequence"/>
</dbReference>
<accession>A0A6L5GBT5</accession>
<evidence type="ECO:0000313" key="2">
    <source>
        <dbReference type="EMBL" id="MQM27051.1"/>
    </source>
</evidence>
<feature type="signal peptide" evidence="1">
    <location>
        <begin position="1"/>
        <end position="27"/>
    </location>
</feature>
<dbReference type="Gene3D" id="3.40.190.10">
    <property type="entry name" value="Periplasmic binding protein-like II"/>
    <property type="match status" value="2"/>
</dbReference>
<keyword evidence="1" id="KW-0732">Signal</keyword>
<comment type="caution">
    <text evidence="2">The sequence shown here is derived from an EMBL/GenBank/DDBJ whole genome shotgun (WGS) entry which is preliminary data.</text>
</comment>